<gene>
    <name evidence="1" type="ORF">EPA1_2A</name>
</gene>
<dbReference type="EMBL" id="MN013356">
    <property type="protein sequence ID" value="QDF15478.1"/>
    <property type="molecule type" value="Genomic_DNA"/>
</dbReference>
<accession>A0A4Y6EA68</accession>
<name>A0A4Y6EA68_9CAUD</name>
<sequence>MRKDFTGQGGSPLALVLHSLAVAKKKRPRHALILDLLRVRMAQWVRG</sequence>
<keyword evidence="2" id="KW-1185">Reference proteome</keyword>
<organism evidence="1 2">
    <name type="scientific">Pseudomonas phage vB_PaM_EPA1</name>
    <dbReference type="NCBI Taxonomy" id="2587493"/>
    <lineage>
        <taxon>Viruses</taxon>
        <taxon>Duplodnaviria</taxon>
        <taxon>Heunggongvirae</taxon>
        <taxon>Uroviricota</taxon>
        <taxon>Caudoviricetes</taxon>
        <taxon>Vandenendeviridae</taxon>
        <taxon>Skurskavirinae</taxon>
        <taxon>Pakpunavirus</taxon>
        <taxon>Pakpunavirus EPA1</taxon>
    </lineage>
</organism>
<dbReference type="Proteomes" id="UP000316880">
    <property type="component" value="Segment"/>
</dbReference>
<evidence type="ECO:0000313" key="2">
    <source>
        <dbReference type="Proteomes" id="UP000316880"/>
    </source>
</evidence>
<reference evidence="1 2" key="1">
    <citation type="submission" date="2019-05" db="EMBL/GenBank/DDBJ databases">
        <title>Isolation of Pseudomonas phage EPA1.</title>
        <authorList>
            <person name="Akturk E."/>
            <person name="Melo L."/>
            <person name="Santos S."/>
            <person name="Oliveira H."/>
            <person name="Azeredo J."/>
        </authorList>
    </citation>
    <scope>NUCLEOTIDE SEQUENCE [LARGE SCALE GENOMIC DNA]</scope>
</reference>
<protein>
    <submittedName>
        <fullName evidence="1">Uncharacterized protein</fullName>
    </submittedName>
</protein>
<proteinExistence type="predicted"/>
<evidence type="ECO:0000313" key="1">
    <source>
        <dbReference type="EMBL" id="QDF15478.1"/>
    </source>
</evidence>